<evidence type="ECO:0000256" key="1">
    <source>
        <dbReference type="SAM" id="Coils"/>
    </source>
</evidence>
<dbReference type="RefSeq" id="WP_198738317.1">
    <property type="nucleotide sequence ID" value="NZ_JAEIOS010000011.1"/>
</dbReference>
<proteinExistence type="predicted"/>
<name>A0A934I5A5_9CORY</name>
<comment type="caution">
    <text evidence="3">The sequence shown here is derived from an EMBL/GenBank/DDBJ whole genome shotgun (WGS) entry which is preliminary data.</text>
</comment>
<protein>
    <submittedName>
        <fullName evidence="3">Uncharacterized protein</fullName>
    </submittedName>
</protein>
<feature type="transmembrane region" description="Helical" evidence="2">
    <location>
        <begin position="115"/>
        <end position="134"/>
    </location>
</feature>
<gene>
    <name evidence="3" type="ORF">JDV75_06065</name>
</gene>
<dbReference type="AlphaFoldDB" id="A0A934I5A5"/>
<keyword evidence="2" id="KW-0812">Transmembrane</keyword>
<organism evidence="3 4">
    <name type="scientific">Corynebacterium meridianum</name>
    <dbReference type="NCBI Taxonomy" id="2765363"/>
    <lineage>
        <taxon>Bacteria</taxon>
        <taxon>Bacillati</taxon>
        <taxon>Actinomycetota</taxon>
        <taxon>Actinomycetes</taxon>
        <taxon>Mycobacteriales</taxon>
        <taxon>Corynebacteriaceae</taxon>
        <taxon>Corynebacterium</taxon>
    </lineage>
</organism>
<evidence type="ECO:0000313" key="4">
    <source>
        <dbReference type="Proteomes" id="UP000645966"/>
    </source>
</evidence>
<feature type="transmembrane region" description="Helical" evidence="2">
    <location>
        <begin position="146"/>
        <end position="166"/>
    </location>
</feature>
<dbReference type="EMBL" id="JAEIOS010000011">
    <property type="protein sequence ID" value="MBI8989326.1"/>
    <property type="molecule type" value="Genomic_DNA"/>
</dbReference>
<evidence type="ECO:0000256" key="2">
    <source>
        <dbReference type="SAM" id="Phobius"/>
    </source>
</evidence>
<keyword evidence="2" id="KW-0472">Membrane</keyword>
<sequence>MSALDRLLELFNRKMTSLREQLVGCEERERIDALAVAGLSADGVTPTTPRRRPHFARVEGLLVLVVLIVPGVFPRDEMIMPASWLAGTLLCALFWNLILGLWRDFTSVHLPTVRSAWYEIAVGALFTVLLGYAAVRLVDATEMSKVMTVAMVPAGLTVTATISLLLRRFVPYTPQTRWWLYS</sequence>
<accession>A0A934I5A5</accession>
<dbReference type="Proteomes" id="UP000645966">
    <property type="component" value="Unassembled WGS sequence"/>
</dbReference>
<keyword evidence="1" id="KW-0175">Coiled coil</keyword>
<evidence type="ECO:0000313" key="3">
    <source>
        <dbReference type="EMBL" id="MBI8989326.1"/>
    </source>
</evidence>
<reference evidence="3" key="1">
    <citation type="submission" date="2020-12" db="EMBL/GenBank/DDBJ databases">
        <title>Genome public.</title>
        <authorList>
            <person name="Sun Q."/>
        </authorList>
    </citation>
    <scope>NUCLEOTIDE SEQUENCE</scope>
    <source>
        <strain evidence="3">CCM 8863</strain>
    </source>
</reference>
<feature type="transmembrane region" description="Helical" evidence="2">
    <location>
        <begin position="55"/>
        <end position="73"/>
    </location>
</feature>
<feature type="transmembrane region" description="Helical" evidence="2">
    <location>
        <begin position="79"/>
        <end position="103"/>
    </location>
</feature>
<feature type="coiled-coil region" evidence="1">
    <location>
        <begin position="1"/>
        <end position="28"/>
    </location>
</feature>
<keyword evidence="2" id="KW-1133">Transmembrane helix</keyword>
<keyword evidence="4" id="KW-1185">Reference proteome</keyword>